<dbReference type="RefSeq" id="WP_112112561.1">
    <property type="nucleotide sequence ID" value="NZ_QLSZ01000003.1"/>
</dbReference>
<dbReference type="InterPro" id="IPR056510">
    <property type="entry name" value="WapI"/>
</dbReference>
<evidence type="ECO:0000313" key="1">
    <source>
        <dbReference type="EMBL" id="RAR73759.1"/>
    </source>
</evidence>
<reference evidence="1 2" key="1">
    <citation type="submission" date="2018-06" db="EMBL/GenBank/DDBJ databases">
        <title>Genomic Encyclopedia of Archaeal and Bacterial Type Strains, Phase II (KMG-II): from individual species to whole genera.</title>
        <authorList>
            <person name="Goeker M."/>
        </authorList>
    </citation>
    <scope>NUCLEOTIDE SEQUENCE [LARGE SCALE GENOMIC DNA]</scope>
    <source>
        <strain evidence="1 2">DSM 25663</strain>
    </source>
</reference>
<dbReference type="Pfam" id="PF24716">
    <property type="entry name" value="WapI"/>
    <property type="match status" value="1"/>
</dbReference>
<proteinExistence type="predicted"/>
<dbReference type="AlphaFoldDB" id="A0A328YIG2"/>
<gene>
    <name evidence="1" type="ORF">CLV55_10378</name>
</gene>
<evidence type="ECO:0000313" key="2">
    <source>
        <dbReference type="Proteomes" id="UP000248840"/>
    </source>
</evidence>
<keyword evidence="2" id="KW-1185">Reference proteome</keyword>
<dbReference type="Proteomes" id="UP000248840">
    <property type="component" value="Unassembled WGS sequence"/>
</dbReference>
<protein>
    <submittedName>
        <fullName evidence="1">Uncharacterized protein</fullName>
    </submittedName>
</protein>
<name>A0A328YIG2_9FLAO</name>
<sequence length="151" mass="18382">MMLKNHLGETFELKVIKYHFNLNEIKIKQFNSDWLDVKIEIRKDIGTISKSIECFLTEDLDRIMDWINGFENNTSKKRLYFLDTNLVFMRIKRSFITFVKVVYFINDKDFISWDFEINKENVFEFKNKIQQYIKLFPCRCGMLHNYSKGNY</sequence>
<dbReference type="EMBL" id="QLSZ01000003">
    <property type="protein sequence ID" value="RAR73759.1"/>
    <property type="molecule type" value="Genomic_DNA"/>
</dbReference>
<organism evidence="1 2">
    <name type="scientific">Flavobacterium aciduliphilum</name>
    <dbReference type="NCBI Taxonomy" id="1101402"/>
    <lineage>
        <taxon>Bacteria</taxon>
        <taxon>Pseudomonadati</taxon>
        <taxon>Bacteroidota</taxon>
        <taxon>Flavobacteriia</taxon>
        <taxon>Flavobacteriales</taxon>
        <taxon>Flavobacteriaceae</taxon>
        <taxon>Flavobacterium</taxon>
    </lineage>
</organism>
<accession>A0A328YIG2</accession>
<comment type="caution">
    <text evidence="1">The sequence shown here is derived from an EMBL/GenBank/DDBJ whole genome shotgun (WGS) entry which is preliminary data.</text>
</comment>